<proteinExistence type="predicted"/>
<feature type="region of interest" description="Disordered" evidence="1">
    <location>
        <begin position="1"/>
        <end position="81"/>
    </location>
</feature>
<evidence type="ECO:0000313" key="2">
    <source>
        <dbReference type="EMBL" id="KAF2568155.1"/>
    </source>
</evidence>
<gene>
    <name evidence="2" type="ORF">F2Q68_00027123</name>
    <name evidence="3" type="ORF">F2Q70_00027563</name>
</gene>
<sequence>MDPNQTIGTMPSRVNDIDPIGSDSRTKTLPAGPKGTNGTVGTIQTQRIPPIGTTSQDRPSSHDRSSPPDRTSVPDQTSIPD</sequence>
<evidence type="ECO:0000313" key="4">
    <source>
        <dbReference type="Proteomes" id="UP000712281"/>
    </source>
</evidence>
<evidence type="ECO:0000256" key="1">
    <source>
        <dbReference type="SAM" id="MobiDB-lite"/>
    </source>
</evidence>
<dbReference type="EMBL" id="QGKY02000094">
    <property type="protein sequence ID" value="KAF2602885.1"/>
    <property type="molecule type" value="Genomic_DNA"/>
</dbReference>
<comment type="caution">
    <text evidence="2">The sequence shown here is derived from an EMBL/GenBank/DDBJ whole genome shotgun (WGS) entry which is preliminary data.</text>
</comment>
<accession>A0A8S9IFM7</accession>
<name>A0A8S9IFM7_BRACR</name>
<dbReference type="AlphaFoldDB" id="A0A8S9IFM7"/>
<organism evidence="2 4">
    <name type="scientific">Brassica cretica</name>
    <name type="common">Mustard</name>
    <dbReference type="NCBI Taxonomy" id="69181"/>
    <lineage>
        <taxon>Eukaryota</taxon>
        <taxon>Viridiplantae</taxon>
        <taxon>Streptophyta</taxon>
        <taxon>Embryophyta</taxon>
        <taxon>Tracheophyta</taxon>
        <taxon>Spermatophyta</taxon>
        <taxon>Magnoliopsida</taxon>
        <taxon>eudicotyledons</taxon>
        <taxon>Gunneridae</taxon>
        <taxon>Pentapetalae</taxon>
        <taxon>rosids</taxon>
        <taxon>malvids</taxon>
        <taxon>Brassicales</taxon>
        <taxon>Brassicaceae</taxon>
        <taxon>Brassiceae</taxon>
        <taxon>Brassica</taxon>
    </lineage>
</organism>
<evidence type="ECO:0000313" key="3">
    <source>
        <dbReference type="EMBL" id="KAF2602885.1"/>
    </source>
</evidence>
<dbReference type="EMBL" id="QGKW02001911">
    <property type="protein sequence ID" value="KAF2568155.1"/>
    <property type="molecule type" value="Genomic_DNA"/>
</dbReference>
<protein>
    <submittedName>
        <fullName evidence="2">Uncharacterized protein</fullName>
    </submittedName>
</protein>
<feature type="compositionally biased region" description="Polar residues" evidence="1">
    <location>
        <begin position="36"/>
        <end position="47"/>
    </location>
</feature>
<reference evidence="2" key="1">
    <citation type="submission" date="2019-12" db="EMBL/GenBank/DDBJ databases">
        <title>Genome sequencing and annotation of Brassica cretica.</title>
        <authorList>
            <person name="Studholme D.J."/>
            <person name="Sarris P.F."/>
        </authorList>
    </citation>
    <scope>NUCLEOTIDE SEQUENCE</scope>
    <source>
        <strain evidence="2">PFS-001/15</strain>
        <strain evidence="3">PFS-102/07</strain>
        <tissue evidence="2">Leaf</tissue>
    </source>
</reference>
<dbReference type="Proteomes" id="UP000712281">
    <property type="component" value="Unassembled WGS sequence"/>
</dbReference>